<dbReference type="InterPro" id="IPR045214">
    <property type="entry name" value="Surf1/Surf4"/>
</dbReference>
<comment type="subcellular location">
    <subcellularLocation>
        <location evidence="1">Membrane</location>
    </subcellularLocation>
    <subcellularLocation>
        <location evidence="5">Mitochondrion inner membrane</location>
        <topology evidence="5">Multi-pass membrane protein</topology>
    </subcellularLocation>
</comment>
<dbReference type="Pfam" id="PF02104">
    <property type="entry name" value="SURF1"/>
    <property type="match status" value="1"/>
</dbReference>
<evidence type="ECO:0000256" key="5">
    <source>
        <dbReference type="RuleBase" id="RU363076"/>
    </source>
</evidence>
<comment type="function">
    <text evidence="5">Probably involved in the biogenesis of the COX complex.</text>
</comment>
<keyword evidence="4 5" id="KW-0472">Membrane</keyword>
<dbReference type="CDD" id="cd06662">
    <property type="entry name" value="SURF1"/>
    <property type="match status" value="1"/>
</dbReference>
<dbReference type="GO" id="GO:0005743">
    <property type="term" value="C:mitochondrial inner membrane"/>
    <property type="evidence" value="ECO:0007669"/>
    <property type="project" value="UniProtKB-SubCell"/>
</dbReference>
<name>A0A5J5ESC2_9PEZI</name>
<dbReference type="AlphaFoldDB" id="A0A5J5ESC2"/>
<keyword evidence="5" id="KW-0999">Mitochondrion inner membrane</keyword>
<dbReference type="PROSITE" id="PS50895">
    <property type="entry name" value="SURF1"/>
    <property type="match status" value="1"/>
</dbReference>
<evidence type="ECO:0000256" key="4">
    <source>
        <dbReference type="ARBA" id="ARBA00023136"/>
    </source>
</evidence>
<dbReference type="PANTHER" id="PTHR23427:SF2">
    <property type="entry name" value="SURFEIT LOCUS PROTEIN 1"/>
    <property type="match status" value="1"/>
</dbReference>
<dbReference type="Proteomes" id="UP000326924">
    <property type="component" value="Unassembled WGS sequence"/>
</dbReference>
<dbReference type="GO" id="GO:0033617">
    <property type="term" value="P:mitochondrial respiratory chain complex IV assembly"/>
    <property type="evidence" value="ECO:0007669"/>
    <property type="project" value="TreeGrafter"/>
</dbReference>
<dbReference type="EMBL" id="VXIS01000143">
    <property type="protein sequence ID" value="KAA8901581.1"/>
    <property type="molecule type" value="Genomic_DNA"/>
</dbReference>
<keyword evidence="5" id="KW-0496">Mitochondrion</keyword>
<keyword evidence="2 5" id="KW-0812">Transmembrane</keyword>
<dbReference type="InParanoid" id="A0A5J5ESC2"/>
<sequence length="316" mass="35669">MFTTPAAPRILTRLTKATTPTIAFSPVLSQLPRQQRHQIRAYANPADQPGFESILDAPPTLVRAGQKRHGPGLLLLIAIPVTAFALGTWQVQRLQWKTDLLAKLEDRIIKPPLPLPPQVDPAAIHDFDYRRIQATGRFRHDQEMLVGPRLREGENGYQVITPLEREGGSKVLVNRGWILKDKKDQRSRAPEALPQGGITVEGLLRAPWKKNMFTPENRPEIGEFYFPDIEQMAKLVGAQPVWIEETMEPDLIEEMNAVSVGKPIGRPAEVNIRNNHAQYIVTWYGLSLATTVMLYLLVKKPPASTSRKIRHVKDWS</sequence>
<feature type="transmembrane region" description="Helical" evidence="5">
    <location>
        <begin position="73"/>
        <end position="91"/>
    </location>
</feature>
<comment type="caution">
    <text evidence="6">The sequence shown here is derived from an EMBL/GenBank/DDBJ whole genome shotgun (WGS) entry which is preliminary data.</text>
</comment>
<protein>
    <recommendedName>
        <fullName evidence="5">SURF1-like protein</fullName>
    </recommendedName>
</protein>
<evidence type="ECO:0000313" key="6">
    <source>
        <dbReference type="EMBL" id="KAA8901581.1"/>
    </source>
</evidence>
<evidence type="ECO:0000256" key="2">
    <source>
        <dbReference type="ARBA" id="ARBA00022692"/>
    </source>
</evidence>
<dbReference type="PANTHER" id="PTHR23427">
    <property type="entry name" value="SURFEIT LOCUS PROTEIN"/>
    <property type="match status" value="1"/>
</dbReference>
<evidence type="ECO:0000256" key="1">
    <source>
        <dbReference type="ARBA" id="ARBA00004370"/>
    </source>
</evidence>
<dbReference type="OrthoDB" id="10040024at2759"/>
<organism evidence="6 7">
    <name type="scientific">Sphaerosporella brunnea</name>
    <dbReference type="NCBI Taxonomy" id="1250544"/>
    <lineage>
        <taxon>Eukaryota</taxon>
        <taxon>Fungi</taxon>
        <taxon>Dikarya</taxon>
        <taxon>Ascomycota</taxon>
        <taxon>Pezizomycotina</taxon>
        <taxon>Pezizomycetes</taxon>
        <taxon>Pezizales</taxon>
        <taxon>Pyronemataceae</taxon>
        <taxon>Sphaerosporella</taxon>
    </lineage>
</organism>
<evidence type="ECO:0000256" key="3">
    <source>
        <dbReference type="ARBA" id="ARBA00022989"/>
    </source>
</evidence>
<gene>
    <name evidence="6" type="ORF">FN846DRAFT_781090</name>
</gene>
<comment type="similarity">
    <text evidence="5">Belongs to the SURF1 family.</text>
</comment>
<reference evidence="6 7" key="1">
    <citation type="submission" date="2019-09" db="EMBL/GenBank/DDBJ databases">
        <title>Draft genome of the ectomycorrhizal ascomycete Sphaerosporella brunnea.</title>
        <authorList>
            <consortium name="DOE Joint Genome Institute"/>
            <person name="Benucci G.M."/>
            <person name="Marozzi G."/>
            <person name="Antonielli L."/>
            <person name="Sanchez S."/>
            <person name="Marco P."/>
            <person name="Wang X."/>
            <person name="Falini L.B."/>
            <person name="Barry K."/>
            <person name="Haridas S."/>
            <person name="Lipzen A."/>
            <person name="Labutti K."/>
            <person name="Grigoriev I.V."/>
            <person name="Murat C."/>
            <person name="Martin F."/>
            <person name="Albertini E."/>
            <person name="Donnini D."/>
            <person name="Bonito G."/>
        </authorList>
    </citation>
    <scope>NUCLEOTIDE SEQUENCE [LARGE SCALE GENOMIC DNA]</scope>
    <source>
        <strain evidence="6 7">Sb_GMNB300</strain>
    </source>
</reference>
<proteinExistence type="inferred from homology"/>
<accession>A0A5J5ESC2</accession>
<dbReference type="InterPro" id="IPR002994">
    <property type="entry name" value="Surf1/Shy1"/>
</dbReference>
<keyword evidence="7" id="KW-1185">Reference proteome</keyword>
<dbReference type="FunCoup" id="A0A5J5ESC2">
    <property type="interactions" value="364"/>
</dbReference>
<keyword evidence="3 5" id="KW-1133">Transmembrane helix</keyword>
<feature type="transmembrane region" description="Helical" evidence="5">
    <location>
        <begin position="279"/>
        <end position="298"/>
    </location>
</feature>
<evidence type="ECO:0000313" key="7">
    <source>
        <dbReference type="Proteomes" id="UP000326924"/>
    </source>
</evidence>